<feature type="region of interest" description="Disordered" evidence="5">
    <location>
        <begin position="164"/>
        <end position="189"/>
    </location>
</feature>
<reference evidence="6 7" key="1">
    <citation type="submission" date="2019-03" db="EMBL/GenBank/DDBJ databases">
        <title>Genomic Encyclopedia of Type Strains, Phase IV (KMG-IV): sequencing the most valuable type-strain genomes for metagenomic binning, comparative biology and taxonomic classification.</title>
        <authorList>
            <person name="Goeker M."/>
        </authorList>
    </citation>
    <scope>NUCLEOTIDE SEQUENCE [LARGE SCALE GENOMIC DNA]</scope>
    <source>
        <strain evidence="6 7">DSM 45765</strain>
    </source>
</reference>
<gene>
    <name evidence="6" type="ORF">EV191_101680</name>
</gene>
<dbReference type="RefSeq" id="WP_132875296.1">
    <property type="nucleotide sequence ID" value="NZ_SLXQ01000001.1"/>
</dbReference>
<keyword evidence="7" id="KW-1185">Reference proteome</keyword>
<protein>
    <submittedName>
        <fullName evidence="6">ESAT-6 protein secretion system EspG family protein</fullName>
    </submittedName>
</protein>
<organism evidence="6 7">
    <name type="scientific">Tamaricihabitans halophyticus</name>
    <dbReference type="NCBI Taxonomy" id="1262583"/>
    <lineage>
        <taxon>Bacteria</taxon>
        <taxon>Bacillati</taxon>
        <taxon>Actinomycetota</taxon>
        <taxon>Actinomycetes</taxon>
        <taxon>Pseudonocardiales</taxon>
        <taxon>Pseudonocardiaceae</taxon>
        <taxon>Tamaricihabitans</taxon>
    </lineage>
</organism>
<dbReference type="InterPro" id="IPR025734">
    <property type="entry name" value="EspG"/>
</dbReference>
<evidence type="ECO:0000256" key="1">
    <source>
        <dbReference type="ARBA" id="ARBA00004496"/>
    </source>
</evidence>
<evidence type="ECO:0000313" key="7">
    <source>
        <dbReference type="Proteomes" id="UP000294911"/>
    </source>
</evidence>
<evidence type="ECO:0000256" key="5">
    <source>
        <dbReference type="SAM" id="MobiDB-lite"/>
    </source>
</evidence>
<dbReference type="AlphaFoldDB" id="A0A4R2R4A8"/>
<dbReference type="Proteomes" id="UP000294911">
    <property type="component" value="Unassembled WGS sequence"/>
</dbReference>
<evidence type="ECO:0000256" key="4">
    <source>
        <dbReference type="ARBA" id="ARBA00023186"/>
    </source>
</evidence>
<comment type="similarity">
    <text evidence="2">Belongs to the EspG family.</text>
</comment>
<evidence type="ECO:0000256" key="2">
    <source>
        <dbReference type="ARBA" id="ARBA00006411"/>
    </source>
</evidence>
<dbReference type="Pfam" id="PF14011">
    <property type="entry name" value="ESX-1_EspG"/>
    <property type="match status" value="1"/>
</dbReference>
<name>A0A4R2R4A8_9PSEU</name>
<dbReference type="OrthoDB" id="5175124at2"/>
<dbReference type="EMBL" id="SLXQ01000001">
    <property type="protein sequence ID" value="TCP56734.1"/>
    <property type="molecule type" value="Genomic_DNA"/>
</dbReference>
<proteinExistence type="inferred from homology"/>
<comment type="caution">
    <text evidence="6">The sequence shown here is derived from an EMBL/GenBank/DDBJ whole genome shotgun (WGS) entry which is preliminary data.</text>
</comment>
<evidence type="ECO:0000256" key="3">
    <source>
        <dbReference type="ARBA" id="ARBA00022490"/>
    </source>
</evidence>
<keyword evidence="3" id="KW-0963">Cytoplasm</keyword>
<comment type="subcellular location">
    <subcellularLocation>
        <location evidence="1">Cytoplasm</location>
    </subcellularLocation>
</comment>
<evidence type="ECO:0000313" key="6">
    <source>
        <dbReference type="EMBL" id="TCP56734.1"/>
    </source>
</evidence>
<sequence length="274" mass="29490">MASAEFFTPLALDFLWESMNMGELPYPLRSRSHGRTEDERRGLRHRAQEELRARMILDGQGRLDPRVEDWLILLGRPAQSVDSIYLSELTGAPVVALAAGDAADNAVLAVQDADGLWLRAIPGSALASSIIELLPTHPRGSSRSVTIAATDLHRLPKVDPAMATAGAATGGESGRSGRRRLSATEAPSDPRTAYAQLAEYPRQRGGQIAANSRSSVAGRRRSRVLGWFDNETGRYLSLSRSGPDGSEWVTVSPADAATMRHHIGEMLGSVSAGR</sequence>
<keyword evidence="4" id="KW-0143">Chaperone</keyword>
<accession>A0A4R2R4A8</accession>